<gene>
    <name evidence="6" type="ORF">COCSUDRAFT_68340</name>
</gene>
<dbReference type="eggNOG" id="KOG3399">
    <property type="taxonomic scope" value="Eukaryota"/>
</dbReference>
<accession>I0YII5</accession>
<keyword evidence="2" id="KW-0479">Metal-binding</keyword>
<dbReference type="Proteomes" id="UP000007264">
    <property type="component" value="Unassembled WGS sequence"/>
</dbReference>
<evidence type="ECO:0000313" key="6">
    <source>
        <dbReference type="EMBL" id="EIE18204.1"/>
    </source>
</evidence>
<evidence type="ECO:0000259" key="5">
    <source>
        <dbReference type="PROSITE" id="PS51792"/>
    </source>
</evidence>
<dbReference type="PROSITE" id="PS51792">
    <property type="entry name" value="YIPPEE"/>
    <property type="match status" value="1"/>
</dbReference>
<dbReference type="STRING" id="574566.I0YII5"/>
<dbReference type="EMBL" id="AGSI01000025">
    <property type="protein sequence ID" value="EIE18204.1"/>
    <property type="molecule type" value="Genomic_DNA"/>
</dbReference>
<dbReference type="InterPro" id="IPR004910">
    <property type="entry name" value="Yippee/Mis18/Cereblon"/>
</dbReference>
<keyword evidence="3" id="KW-0862">Zinc</keyword>
<evidence type="ECO:0000313" key="7">
    <source>
        <dbReference type="Proteomes" id="UP000007264"/>
    </source>
</evidence>
<proteinExistence type="inferred from homology"/>
<dbReference type="KEGG" id="csl:COCSUDRAFT_68340"/>
<organism evidence="6 7">
    <name type="scientific">Coccomyxa subellipsoidea (strain C-169)</name>
    <name type="common">Green microalga</name>
    <dbReference type="NCBI Taxonomy" id="574566"/>
    <lineage>
        <taxon>Eukaryota</taxon>
        <taxon>Viridiplantae</taxon>
        <taxon>Chlorophyta</taxon>
        <taxon>core chlorophytes</taxon>
        <taxon>Trebouxiophyceae</taxon>
        <taxon>Trebouxiophyceae incertae sedis</taxon>
        <taxon>Coccomyxaceae</taxon>
        <taxon>Coccomyxa</taxon>
        <taxon>Coccomyxa subellipsoidea</taxon>
    </lineage>
</organism>
<dbReference type="InterPro" id="IPR034751">
    <property type="entry name" value="Yippee"/>
</dbReference>
<sequence>MGRPFLEYVKDGSTKYTCRCCSCDVASSSGLVWQGVMGAARQPAVLLRDTVNLEPLGDARSERLSSGRYTLVDVTCRGCATILGWRYQEAKNRDEKYKEGCALLQISLLSAVDMEGDSDVDVPCPAHRTAPQRSIATQC</sequence>
<name>I0YII5_COCSC</name>
<dbReference type="AlphaFoldDB" id="I0YII5"/>
<comment type="caution">
    <text evidence="6">The sequence shown here is derived from an EMBL/GenBank/DDBJ whole genome shotgun (WGS) entry which is preliminary data.</text>
</comment>
<evidence type="ECO:0000256" key="3">
    <source>
        <dbReference type="ARBA" id="ARBA00022833"/>
    </source>
</evidence>
<protein>
    <recommendedName>
        <fullName evidence="4">Protein yippee-like</fullName>
    </recommendedName>
</protein>
<dbReference type="InterPro" id="IPR039058">
    <property type="entry name" value="Yippee_fam"/>
</dbReference>
<feature type="domain" description="Yippee" evidence="5">
    <location>
        <begin position="14"/>
        <end position="113"/>
    </location>
</feature>
<reference evidence="6 7" key="1">
    <citation type="journal article" date="2012" name="Genome Biol.">
        <title>The genome of the polar eukaryotic microalga coccomyxa subellipsoidea reveals traits of cold adaptation.</title>
        <authorList>
            <person name="Blanc G."/>
            <person name="Agarkova I."/>
            <person name="Grimwood J."/>
            <person name="Kuo A."/>
            <person name="Brueggeman A."/>
            <person name="Dunigan D."/>
            <person name="Gurnon J."/>
            <person name="Ladunga I."/>
            <person name="Lindquist E."/>
            <person name="Lucas S."/>
            <person name="Pangilinan J."/>
            <person name="Proschold T."/>
            <person name="Salamov A."/>
            <person name="Schmutz J."/>
            <person name="Weeks D."/>
            <person name="Yamada T."/>
            <person name="Claverie J.M."/>
            <person name="Grigoriev I."/>
            <person name="Van Etten J."/>
            <person name="Lomsadze A."/>
            <person name="Borodovsky M."/>
        </authorList>
    </citation>
    <scope>NUCLEOTIDE SEQUENCE [LARGE SCALE GENOMIC DNA]</scope>
    <source>
        <strain evidence="6 7">C-169</strain>
    </source>
</reference>
<dbReference type="RefSeq" id="XP_005642748.1">
    <property type="nucleotide sequence ID" value="XM_005642691.1"/>
</dbReference>
<dbReference type="OrthoDB" id="6407410at2759"/>
<keyword evidence="7" id="KW-1185">Reference proteome</keyword>
<evidence type="ECO:0000256" key="2">
    <source>
        <dbReference type="ARBA" id="ARBA00022723"/>
    </source>
</evidence>
<dbReference type="PANTHER" id="PTHR13848">
    <property type="entry name" value="PROTEIN YIPPEE-LIKE CG15309-RELATED"/>
    <property type="match status" value="1"/>
</dbReference>
<evidence type="ECO:0000256" key="4">
    <source>
        <dbReference type="RuleBase" id="RU110713"/>
    </source>
</evidence>
<dbReference type="GO" id="GO:0046872">
    <property type="term" value="F:metal ion binding"/>
    <property type="evidence" value="ECO:0007669"/>
    <property type="project" value="UniProtKB-KW"/>
</dbReference>
<dbReference type="GeneID" id="17036258"/>
<evidence type="ECO:0000256" key="1">
    <source>
        <dbReference type="ARBA" id="ARBA00005613"/>
    </source>
</evidence>
<comment type="similarity">
    <text evidence="1 4">Belongs to the yippee family.</text>
</comment>
<dbReference type="Pfam" id="PF03226">
    <property type="entry name" value="Yippee-Mis18"/>
    <property type="match status" value="1"/>
</dbReference>